<dbReference type="Pfam" id="PF14111">
    <property type="entry name" value="DUF4283"/>
    <property type="match status" value="1"/>
</dbReference>
<reference evidence="2" key="1">
    <citation type="submission" date="2020-06" db="EMBL/GenBank/DDBJ databases">
        <authorList>
            <person name="Li T."/>
            <person name="Hu X."/>
            <person name="Zhang T."/>
            <person name="Song X."/>
            <person name="Zhang H."/>
            <person name="Dai N."/>
            <person name="Sheng W."/>
            <person name="Hou X."/>
            <person name="Wei L."/>
        </authorList>
    </citation>
    <scope>NUCLEOTIDE SEQUENCE</scope>
    <source>
        <strain evidence="2">KEN1</strain>
        <tissue evidence="2">Leaf</tissue>
    </source>
</reference>
<dbReference type="AlphaFoldDB" id="A0AAW2XRJ3"/>
<organism evidence="2">
    <name type="scientific">Sesamum latifolium</name>
    <dbReference type="NCBI Taxonomy" id="2727402"/>
    <lineage>
        <taxon>Eukaryota</taxon>
        <taxon>Viridiplantae</taxon>
        <taxon>Streptophyta</taxon>
        <taxon>Embryophyta</taxon>
        <taxon>Tracheophyta</taxon>
        <taxon>Spermatophyta</taxon>
        <taxon>Magnoliopsida</taxon>
        <taxon>eudicotyledons</taxon>
        <taxon>Gunneridae</taxon>
        <taxon>Pentapetalae</taxon>
        <taxon>asterids</taxon>
        <taxon>lamiids</taxon>
        <taxon>Lamiales</taxon>
        <taxon>Pedaliaceae</taxon>
        <taxon>Sesamum</taxon>
    </lineage>
</organism>
<protein>
    <recommendedName>
        <fullName evidence="1">DUF4283 domain-containing protein</fullName>
    </recommendedName>
</protein>
<proteinExistence type="predicted"/>
<dbReference type="InterPro" id="IPR025558">
    <property type="entry name" value="DUF4283"/>
</dbReference>
<feature type="domain" description="DUF4283" evidence="1">
    <location>
        <begin position="7"/>
        <end position="46"/>
    </location>
</feature>
<name>A0AAW2XRJ3_9LAMI</name>
<sequence length="197" mass="22098">MFPSATSSGFYFFQFKTEAAMEEVIEGGPWLFQGQLIVFQQWQSGMALRKLKHTGVPIWIKLEHLSVEYWTDEGLSVVASGIGKPLHPDVITKACTRLDFARVCVMLNIFSKLPKHIVILATNVEGREVPCKVDVEYEWVSQKCVTCMCLGHSAASCPTVKPTNKQPVNVYVQKATTLKPTVAMEVDERSTEKDLCR</sequence>
<accession>A0AAW2XRJ3</accession>
<dbReference type="PANTHER" id="PTHR31286:SF165">
    <property type="entry name" value="DUF4283 DOMAIN-CONTAINING PROTEIN"/>
    <property type="match status" value="1"/>
</dbReference>
<reference evidence="2" key="2">
    <citation type="journal article" date="2024" name="Plant">
        <title>Genomic evolution and insights into agronomic trait innovations of Sesamum species.</title>
        <authorList>
            <person name="Miao H."/>
            <person name="Wang L."/>
            <person name="Qu L."/>
            <person name="Liu H."/>
            <person name="Sun Y."/>
            <person name="Le M."/>
            <person name="Wang Q."/>
            <person name="Wei S."/>
            <person name="Zheng Y."/>
            <person name="Lin W."/>
            <person name="Duan Y."/>
            <person name="Cao H."/>
            <person name="Xiong S."/>
            <person name="Wang X."/>
            <person name="Wei L."/>
            <person name="Li C."/>
            <person name="Ma Q."/>
            <person name="Ju M."/>
            <person name="Zhao R."/>
            <person name="Li G."/>
            <person name="Mu C."/>
            <person name="Tian Q."/>
            <person name="Mei H."/>
            <person name="Zhang T."/>
            <person name="Gao T."/>
            <person name="Zhang H."/>
        </authorList>
    </citation>
    <scope>NUCLEOTIDE SEQUENCE</scope>
    <source>
        <strain evidence="2">KEN1</strain>
    </source>
</reference>
<dbReference type="EMBL" id="JACGWN010000003">
    <property type="protein sequence ID" value="KAL0455537.1"/>
    <property type="molecule type" value="Genomic_DNA"/>
</dbReference>
<dbReference type="InterPro" id="IPR040256">
    <property type="entry name" value="At4g02000-like"/>
</dbReference>
<dbReference type="PANTHER" id="PTHR31286">
    <property type="entry name" value="GLYCINE-RICH CELL WALL STRUCTURAL PROTEIN 1.8-LIKE"/>
    <property type="match status" value="1"/>
</dbReference>
<evidence type="ECO:0000313" key="2">
    <source>
        <dbReference type="EMBL" id="KAL0455537.1"/>
    </source>
</evidence>
<evidence type="ECO:0000259" key="1">
    <source>
        <dbReference type="Pfam" id="PF14111"/>
    </source>
</evidence>
<gene>
    <name evidence="2" type="ORF">Slati_0892900</name>
</gene>
<comment type="caution">
    <text evidence="2">The sequence shown here is derived from an EMBL/GenBank/DDBJ whole genome shotgun (WGS) entry which is preliminary data.</text>
</comment>